<accession>A0ABQ2RAQ8</accession>
<keyword evidence="3" id="KW-1185">Reference proteome</keyword>
<evidence type="ECO:0000313" key="2">
    <source>
        <dbReference type="EMBL" id="GGQ18727.1"/>
    </source>
</evidence>
<reference evidence="3" key="1">
    <citation type="journal article" date="2019" name="Int. J. Syst. Evol. Microbiol.">
        <title>The Global Catalogue of Microorganisms (GCM) 10K type strain sequencing project: providing services to taxonomists for standard genome sequencing and annotation.</title>
        <authorList>
            <consortium name="The Broad Institute Genomics Platform"/>
            <consortium name="The Broad Institute Genome Sequencing Center for Infectious Disease"/>
            <person name="Wu L."/>
            <person name="Ma J."/>
        </authorList>
    </citation>
    <scope>NUCLEOTIDE SEQUENCE [LARGE SCALE GENOMIC DNA]</scope>
    <source>
        <strain evidence="3">JCM 3115</strain>
    </source>
</reference>
<sequence length="123" mass="13389">MPDHDNLSAEAALREVDRARDAVRRSSRRGAYLYLGMWLAVTACWLVMFLGPAAIAGYVTPALGVITMAGFVYASRQRAYSRLHSRLPFPVTYAFVGTTVIGVSGLRTRATDPAQEVGDTPAR</sequence>
<evidence type="ECO:0000313" key="3">
    <source>
        <dbReference type="Proteomes" id="UP000611554"/>
    </source>
</evidence>
<keyword evidence="1" id="KW-1133">Transmembrane helix</keyword>
<dbReference type="Proteomes" id="UP000611554">
    <property type="component" value="Unassembled WGS sequence"/>
</dbReference>
<keyword evidence="1" id="KW-0472">Membrane</keyword>
<protein>
    <recommendedName>
        <fullName evidence="4">DUF3040 domain-containing protein</fullName>
    </recommendedName>
</protein>
<feature type="transmembrane region" description="Helical" evidence="1">
    <location>
        <begin position="87"/>
        <end position="106"/>
    </location>
</feature>
<feature type="transmembrane region" description="Helical" evidence="1">
    <location>
        <begin position="55"/>
        <end position="75"/>
    </location>
</feature>
<feature type="transmembrane region" description="Helical" evidence="1">
    <location>
        <begin position="31"/>
        <end position="49"/>
    </location>
</feature>
<gene>
    <name evidence="2" type="ORF">GCM10010140_56500</name>
</gene>
<name>A0ABQ2RAQ8_9ACTN</name>
<evidence type="ECO:0008006" key="4">
    <source>
        <dbReference type="Google" id="ProtNLM"/>
    </source>
</evidence>
<evidence type="ECO:0000256" key="1">
    <source>
        <dbReference type="SAM" id="Phobius"/>
    </source>
</evidence>
<proteinExistence type="predicted"/>
<comment type="caution">
    <text evidence="2">The sequence shown here is derived from an EMBL/GenBank/DDBJ whole genome shotgun (WGS) entry which is preliminary data.</text>
</comment>
<keyword evidence="1" id="KW-0812">Transmembrane</keyword>
<organism evidence="2 3">
    <name type="scientific">Streptosporangium pseudovulgare</name>
    <dbReference type="NCBI Taxonomy" id="35765"/>
    <lineage>
        <taxon>Bacteria</taxon>
        <taxon>Bacillati</taxon>
        <taxon>Actinomycetota</taxon>
        <taxon>Actinomycetes</taxon>
        <taxon>Streptosporangiales</taxon>
        <taxon>Streptosporangiaceae</taxon>
        <taxon>Streptosporangium</taxon>
    </lineage>
</organism>
<dbReference type="RefSeq" id="WP_189249471.1">
    <property type="nucleotide sequence ID" value="NZ_BMQJ01000015.1"/>
</dbReference>
<dbReference type="EMBL" id="BMQJ01000015">
    <property type="protein sequence ID" value="GGQ18727.1"/>
    <property type="molecule type" value="Genomic_DNA"/>
</dbReference>